<dbReference type="Gene3D" id="1.10.418.40">
    <property type="entry name" value="Autophagy protein 6/Beclin 1"/>
    <property type="match status" value="1"/>
</dbReference>
<dbReference type="InterPro" id="IPR040455">
    <property type="entry name" value="Atg6_BARA"/>
</dbReference>
<evidence type="ECO:0000256" key="1">
    <source>
        <dbReference type="SAM" id="MobiDB-lite"/>
    </source>
</evidence>
<evidence type="ECO:0000313" key="3">
    <source>
        <dbReference type="EMBL" id="KAK8893755.1"/>
    </source>
</evidence>
<proteinExistence type="predicted"/>
<sequence length="368" mass="43170">MEKFEIITTCAHCGKLVHLQNNIFSSIIFKWKNSTLPPNMPILYKKRSINFRCQHSQSYRYVKRLECVQKLLTYNGELLFPLCQDCSAIQGQQINFMIDFLNDASSDLFTINTTIPIDRIHIRMDQLSAYVNSKPSMRRRKRKSAPNPTNSPKVPIIQDLNDKKKKMLPEKESNFRNPIMAAFERLQSTACPLLSFYTFHISSNQHYGTINKARIGFFKYNPNTLTENNIATFFICQLIHYFKCIFQIPQICVNFNPMSILIITNKNTKINFSLHTLEFPVKRSRVSDFNESINNLFLAYDLINKASSRMRNFGEPPFNVDLKEKKIERFSFSLNWKQVEEWSAAMKLLLINLKMIQYRTFRGCINQF</sequence>
<keyword evidence="4" id="KW-1185">Reference proteome</keyword>
<accession>A0ABR2KRL5</accession>
<dbReference type="Proteomes" id="UP001470230">
    <property type="component" value="Unassembled WGS sequence"/>
</dbReference>
<reference evidence="3 4" key="1">
    <citation type="submission" date="2024-04" db="EMBL/GenBank/DDBJ databases">
        <title>Tritrichomonas musculus Genome.</title>
        <authorList>
            <person name="Alves-Ferreira E."/>
            <person name="Grigg M."/>
            <person name="Lorenzi H."/>
            <person name="Galac M."/>
        </authorList>
    </citation>
    <scope>NUCLEOTIDE SEQUENCE [LARGE SCALE GENOMIC DNA]</scope>
    <source>
        <strain evidence="3 4">EAF2021</strain>
    </source>
</reference>
<organism evidence="3 4">
    <name type="scientific">Tritrichomonas musculus</name>
    <dbReference type="NCBI Taxonomy" id="1915356"/>
    <lineage>
        <taxon>Eukaryota</taxon>
        <taxon>Metamonada</taxon>
        <taxon>Parabasalia</taxon>
        <taxon>Tritrichomonadida</taxon>
        <taxon>Tritrichomonadidae</taxon>
        <taxon>Tritrichomonas</taxon>
    </lineage>
</organism>
<dbReference type="EMBL" id="JAPFFF010000003">
    <property type="protein sequence ID" value="KAK8893755.1"/>
    <property type="molecule type" value="Genomic_DNA"/>
</dbReference>
<evidence type="ECO:0000313" key="4">
    <source>
        <dbReference type="Proteomes" id="UP001470230"/>
    </source>
</evidence>
<evidence type="ECO:0000259" key="2">
    <source>
        <dbReference type="Pfam" id="PF04111"/>
    </source>
</evidence>
<dbReference type="Pfam" id="PF04111">
    <property type="entry name" value="APG6"/>
    <property type="match status" value="1"/>
</dbReference>
<protein>
    <recommendedName>
        <fullName evidence="2">Atg6 BARA domain-containing protein</fullName>
    </recommendedName>
</protein>
<gene>
    <name evidence="3" type="ORF">M9Y10_022184</name>
</gene>
<feature type="region of interest" description="Disordered" evidence="1">
    <location>
        <begin position="133"/>
        <end position="155"/>
    </location>
</feature>
<name>A0ABR2KRL5_9EUKA</name>
<dbReference type="InterPro" id="IPR038274">
    <property type="entry name" value="Atg6/Beclin_C_sf"/>
</dbReference>
<comment type="caution">
    <text evidence="3">The sequence shown here is derived from an EMBL/GenBank/DDBJ whole genome shotgun (WGS) entry which is preliminary data.</text>
</comment>
<feature type="domain" description="Atg6 BARA" evidence="2">
    <location>
        <begin position="198"/>
        <end position="357"/>
    </location>
</feature>